<protein>
    <recommendedName>
        <fullName evidence="3">ATP-grasp domain-containing protein</fullName>
    </recommendedName>
</protein>
<name>A0A5C6EAY6_9BACT</name>
<reference evidence="1 2" key="1">
    <citation type="submission" date="2019-02" db="EMBL/GenBank/DDBJ databases">
        <title>Deep-cultivation of Planctomycetes and their phenomic and genomic characterization uncovers novel biology.</title>
        <authorList>
            <person name="Wiegand S."/>
            <person name="Jogler M."/>
            <person name="Boedeker C."/>
            <person name="Pinto D."/>
            <person name="Vollmers J."/>
            <person name="Rivas-Marin E."/>
            <person name="Kohn T."/>
            <person name="Peeters S.H."/>
            <person name="Heuer A."/>
            <person name="Rast P."/>
            <person name="Oberbeckmann S."/>
            <person name="Bunk B."/>
            <person name="Jeske O."/>
            <person name="Meyerdierks A."/>
            <person name="Storesund J.E."/>
            <person name="Kallscheuer N."/>
            <person name="Luecker S."/>
            <person name="Lage O.M."/>
            <person name="Pohl T."/>
            <person name="Merkel B.J."/>
            <person name="Hornburger P."/>
            <person name="Mueller R.-W."/>
            <person name="Bruemmer F."/>
            <person name="Labrenz M."/>
            <person name="Spormann A.M."/>
            <person name="Op Den Camp H."/>
            <person name="Overmann J."/>
            <person name="Amann R."/>
            <person name="Jetten M.S.M."/>
            <person name="Mascher T."/>
            <person name="Medema M.H."/>
            <person name="Devos D.P."/>
            <person name="Kaster A.-K."/>
            <person name="Ovreas L."/>
            <person name="Rohde M."/>
            <person name="Galperin M.Y."/>
            <person name="Jogler C."/>
        </authorList>
    </citation>
    <scope>NUCLEOTIDE SEQUENCE [LARGE SCALE GENOMIC DNA]</scope>
    <source>
        <strain evidence="1 2">Poly51</strain>
    </source>
</reference>
<evidence type="ECO:0008006" key="3">
    <source>
        <dbReference type="Google" id="ProtNLM"/>
    </source>
</evidence>
<dbReference type="OrthoDB" id="256783at2"/>
<dbReference type="Gene3D" id="3.30.470.20">
    <property type="entry name" value="ATP-grasp fold, B domain"/>
    <property type="match status" value="1"/>
</dbReference>
<dbReference type="SUPFAM" id="SSF56059">
    <property type="entry name" value="Glutathione synthetase ATP-binding domain-like"/>
    <property type="match status" value="1"/>
</dbReference>
<sequence>MEPLPCIIGLDADELADIKQRYGGPMVCHELLPQMMVRDRQLFVQSASGARLLPISRMVFHGIFADDHDFITGLAIWAGKCLPNAAAMMDCRLKLPCLARALRFTSFADPPRGYSSPGLDYIASGPSVAKWGNWHCGENKERFDHSMVTDNASIVEPFISGEAIRVVVIGDRAWQIRLEGDDWLKSIHHDTASLIDLDSALVTDTRAVARGFGLEIAANDYIVDTNGVPHLLEVNHIPNVTRFPEIWDGYSTFVLDWLTEDCG</sequence>
<accession>A0A5C6EAY6</accession>
<evidence type="ECO:0000313" key="1">
    <source>
        <dbReference type="EMBL" id="TWU44656.1"/>
    </source>
</evidence>
<dbReference type="EMBL" id="SJPW01000010">
    <property type="protein sequence ID" value="TWU44656.1"/>
    <property type="molecule type" value="Genomic_DNA"/>
</dbReference>
<comment type="caution">
    <text evidence="1">The sequence shown here is derived from an EMBL/GenBank/DDBJ whole genome shotgun (WGS) entry which is preliminary data.</text>
</comment>
<organism evidence="1 2">
    <name type="scientific">Rubripirellula tenax</name>
    <dbReference type="NCBI Taxonomy" id="2528015"/>
    <lineage>
        <taxon>Bacteria</taxon>
        <taxon>Pseudomonadati</taxon>
        <taxon>Planctomycetota</taxon>
        <taxon>Planctomycetia</taxon>
        <taxon>Pirellulales</taxon>
        <taxon>Pirellulaceae</taxon>
        <taxon>Rubripirellula</taxon>
    </lineage>
</organism>
<dbReference type="RefSeq" id="WP_146462316.1">
    <property type="nucleotide sequence ID" value="NZ_SJPW01000010.1"/>
</dbReference>
<evidence type="ECO:0000313" key="2">
    <source>
        <dbReference type="Proteomes" id="UP000318288"/>
    </source>
</evidence>
<proteinExistence type="predicted"/>
<dbReference type="Proteomes" id="UP000318288">
    <property type="component" value="Unassembled WGS sequence"/>
</dbReference>
<dbReference type="AlphaFoldDB" id="A0A5C6EAY6"/>
<keyword evidence="2" id="KW-1185">Reference proteome</keyword>
<gene>
    <name evidence="1" type="ORF">Poly51_59250</name>
</gene>